<dbReference type="GO" id="GO:0005085">
    <property type="term" value="F:guanyl-nucleotide exchange factor activity"/>
    <property type="evidence" value="ECO:0007669"/>
    <property type="project" value="InterPro"/>
</dbReference>
<dbReference type="Pfam" id="PF00621">
    <property type="entry name" value="RhoGEF"/>
    <property type="match status" value="1"/>
</dbReference>
<dbReference type="InterPro" id="IPR000219">
    <property type="entry name" value="DH_dom"/>
</dbReference>
<organism evidence="3 4">
    <name type="scientific">Cytospora paraplurivora</name>
    <dbReference type="NCBI Taxonomy" id="2898453"/>
    <lineage>
        <taxon>Eukaryota</taxon>
        <taxon>Fungi</taxon>
        <taxon>Dikarya</taxon>
        <taxon>Ascomycota</taxon>
        <taxon>Pezizomycotina</taxon>
        <taxon>Sordariomycetes</taxon>
        <taxon>Sordariomycetidae</taxon>
        <taxon>Diaporthales</taxon>
        <taxon>Cytosporaceae</taxon>
        <taxon>Cytospora</taxon>
    </lineage>
</organism>
<dbReference type="Pfam" id="PF25351">
    <property type="entry name" value="PH_BUD3_C"/>
    <property type="match status" value="1"/>
</dbReference>
<feature type="compositionally biased region" description="Basic and acidic residues" evidence="1">
    <location>
        <begin position="1157"/>
        <end position="1173"/>
    </location>
</feature>
<feature type="compositionally biased region" description="Low complexity" evidence="1">
    <location>
        <begin position="1174"/>
        <end position="1185"/>
    </location>
</feature>
<feature type="compositionally biased region" description="Polar residues" evidence="1">
    <location>
        <begin position="1125"/>
        <end position="1140"/>
    </location>
</feature>
<dbReference type="PANTHER" id="PTHR12673">
    <property type="entry name" value="FACIOGENITAL DYSPLASIA PROTEIN"/>
    <property type="match status" value="1"/>
</dbReference>
<dbReference type="Proteomes" id="UP001320245">
    <property type="component" value="Unassembled WGS sequence"/>
</dbReference>
<feature type="compositionally biased region" description="Low complexity" evidence="1">
    <location>
        <begin position="1268"/>
        <end position="1293"/>
    </location>
</feature>
<name>A0AAN9YKI4_9PEZI</name>
<feature type="compositionally biased region" description="Polar residues" evidence="1">
    <location>
        <begin position="811"/>
        <end position="820"/>
    </location>
</feature>
<evidence type="ECO:0000313" key="4">
    <source>
        <dbReference type="Proteomes" id="UP001320245"/>
    </source>
</evidence>
<feature type="region of interest" description="Disordered" evidence="1">
    <location>
        <begin position="1105"/>
        <end position="1413"/>
    </location>
</feature>
<dbReference type="SMART" id="SM00325">
    <property type="entry name" value="RhoGEF"/>
    <property type="match status" value="1"/>
</dbReference>
<dbReference type="PROSITE" id="PS50010">
    <property type="entry name" value="DH_2"/>
    <property type="match status" value="1"/>
</dbReference>
<evidence type="ECO:0000313" key="3">
    <source>
        <dbReference type="EMBL" id="KAK7748593.1"/>
    </source>
</evidence>
<dbReference type="GO" id="GO:0005737">
    <property type="term" value="C:cytoplasm"/>
    <property type="evidence" value="ECO:0007669"/>
    <property type="project" value="TreeGrafter"/>
</dbReference>
<comment type="caution">
    <text evidence="3">The sequence shown here is derived from an EMBL/GenBank/DDBJ whole genome shotgun (WGS) entry which is preliminary data.</text>
</comment>
<dbReference type="InterPro" id="IPR051092">
    <property type="entry name" value="FYVE_RhoGEF_PH"/>
</dbReference>
<feature type="region of interest" description="Disordered" evidence="1">
    <location>
        <begin position="811"/>
        <end position="834"/>
    </location>
</feature>
<sequence>MVRVTSELALAPENVTLYYTNDPLLGHLPFLIFHGPSTTANYTLNSSRIQVHIFGPAGFQSYPRITVSPNSPFYGVVNHLPREFQGDEIWRGLAFGLFKYFTELPDAVKHYLKKQYPSTRGHRPDFGPTLFSEQHAAEIAKNMVKSDNTADVINVLQSALQTQHISNVDVDLVLPPWSITPLNDDELEEVPEDEDDLLDPTLRQYGMYTPLVKVWGEPVFLPTSKLRRAPSRPTSLNRGKSFTKRQKIELRMKLGELVDTEERYVMKVNELVNHIAEDFRQTARGRLPGSASPTEDDIDKLFPRSADRILQLNSGFMQDLRRIMDETEEDAVRDFDSQGGISRSGSTSRIKDPSGAVAVARLFLEWFPRFTESYQDYIRASQHFPQLLNSFLDKQSSFRQRVAQQGEQTVRSILIEPVQRLPRYSLLIDQIVGCIPMTHPALQLMLRARDIITNICSMDEPLVDKPHVTNLLRNMIEAWPLDLEPQGRLILAIDFAELAPPFNTEQLQYGQEDICGILLVFSDCVAMVRKKSSSSPTGKELTRETDKPSPAGLLASMTNAAGGPDSYDLVFTGWHSLADVRFTESADGSLLWMTSTREMKAANVDEGASKFVTSRCLILLEAFQGKAAKVSEIIVKARVEGRFSEKERESPTWTLRSVRMPDSNLGMYAAVFQEAAESLVEGRREPAPIRIVVDNDKGTKGHPVGHYGVEIVTEVRSGDLKRVRMSTLGLNGKQYTDDVALEDLLPTISRRIIQLLSTQCNVANFRLAPALVSYYTKILRNLPFNSRAEKTRSFLSSSPVKMLSSFLTGSTSDIASQGSPKPQRGMLSPPPVITRAGSWKESRESLVDSIRSRGSRDTIGMSADDDRIENPLVRLEQTFTGFIACLHSRKGHFLGRLMLNRASADELTVNDLYNRLIESPFDLEASSEVTTETVFVTFEKFVRIAWREQMGPVMSSQHLDLLLERASRRVPGEFGDFVRYLFNEMAPQNRRAFTALIKLLANLLDGCSNDSDRGALTLAFAELLVDDGSAHNYINLLDRLVEDCDRIFEDPLAALASSFERASVYESMNSARSHKSANGSLTSNTSSLRRKFGFDNLLRQNSRNEDRTSMWRTLSKHGRHPGVGDSSSLGRNGYNRSQSVDVGVPTVSGSGKLRRPGSYDRPRVAGAFDDLHVRPPSSHRPGSSHLYESGLETIGEPEPEIEIIEPPKSLKNKRRSSLSDLKNLKEDSPEEESPPPPLNINKQASPPMPLNISKQTSGKFNSAPRIPAPSKIPKTPSSTSSSPPAISKIPTTPQSQSMRTPRTKEPPTTEPLQRVFATPHPPLSGPAIRRKHAKTLSTSNIPALKPTRLPLAGGSSSPTPAEPSRPPTSASRSSAHRDVPAQRLKLQSPQRLRERLETEKKAIEDSGSGLKTELSRISQDMARVNNSTPRSNSADVRKLNSSVKTLEDRIPQVLQELDQRQRIIREDMEATVKASEAKVRAIDQMYKEAMAENELLYEKFNSELGKIVKALRGKGREDREDLIAKLKDSSEETAHVKKENARLRREVVSLRALLKNGGGTSRDE</sequence>
<dbReference type="InterPro" id="IPR057454">
    <property type="entry name" value="Bud3_C"/>
</dbReference>
<feature type="compositionally biased region" description="Basic and acidic residues" evidence="1">
    <location>
        <begin position="1391"/>
        <end position="1404"/>
    </location>
</feature>
<dbReference type="EMBL" id="JAJSPL020000002">
    <property type="protein sequence ID" value="KAK7748593.1"/>
    <property type="molecule type" value="Genomic_DNA"/>
</dbReference>
<evidence type="ECO:0000256" key="1">
    <source>
        <dbReference type="SAM" id="MobiDB-lite"/>
    </source>
</evidence>
<dbReference type="Gene3D" id="1.20.900.10">
    <property type="entry name" value="Dbl homology (DH) domain"/>
    <property type="match status" value="1"/>
</dbReference>
<evidence type="ECO:0000259" key="2">
    <source>
        <dbReference type="PROSITE" id="PS50010"/>
    </source>
</evidence>
<dbReference type="PANTHER" id="PTHR12673:SF261">
    <property type="entry name" value="BUD3"/>
    <property type="match status" value="1"/>
</dbReference>
<dbReference type="InterPro" id="IPR035899">
    <property type="entry name" value="DBL_dom_sf"/>
</dbReference>
<dbReference type="SUPFAM" id="SSF48065">
    <property type="entry name" value="DBL homology domain (DH-domain)"/>
    <property type="match status" value="1"/>
</dbReference>
<gene>
    <name evidence="3" type="ORF">SLS53_000613</name>
</gene>
<feature type="domain" description="DH" evidence="2">
    <location>
        <begin position="249"/>
        <end position="455"/>
    </location>
</feature>
<proteinExistence type="predicted"/>
<feature type="region of interest" description="Disordered" evidence="1">
    <location>
        <begin position="533"/>
        <end position="552"/>
    </location>
</feature>
<reference evidence="3 4" key="1">
    <citation type="journal article" date="2023" name="PLoS ONE">
        <title>Cytospora paraplurivora sp. nov. isolated from orchards with fruit tree decline syndrome in Ontario, Canada.</title>
        <authorList>
            <person name="Ilyukhin E."/>
            <person name="Nguyen H.D.T."/>
            <person name="Castle A.J."/>
            <person name="Ellouze W."/>
        </authorList>
    </citation>
    <scope>NUCLEOTIDE SEQUENCE [LARGE SCALE GENOMIC DNA]</scope>
    <source>
        <strain evidence="3 4">FDS-564</strain>
    </source>
</reference>
<protein>
    <recommendedName>
        <fullName evidence="2">DH domain-containing protein</fullName>
    </recommendedName>
</protein>
<accession>A0AAN9YKI4</accession>
<keyword evidence="4" id="KW-1185">Reference proteome</keyword>